<accession>A0ABV1FXW8</accession>
<protein>
    <submittedName>
        <fullName evidence="2">Uncharacterized protein</fullName>
    </submittedName>
</protein>
<dbReference type="RefSeq" id="WP_349225958.1">
    <property type="nucleotide sequence ID" value="NZ_JBBNFG020000019.1"/>
</dbReference>
<evidence type="ECO:0000256" key="1">
    <source>
        <dbReference type="SAM" id="Coils"/>
    </source>
</evidence>
<organism evidence="2 3">
    <name type="scientific">Segatella sinensis</name>
    <dbReference type="NCBI Taxonomy" id="3085167"/>
    <lineage>
        <taxon>Bacteria</taxon>
        <taxon>Pseudomonadati</taxon>
        <taxon>Bacteroidota</taxon>
        <taxon>Bacteroidia</taxon>
        <taxon>Bacteroidales</taxon>
        <taxon>Prevotellaceae</taxon>
        <taxon>Segatella</taxon>
    </lineage>
</organism>
<keyword evidence="1" id="KW-0175">Coiled coil</keyword>
<gene>
    <name evidence="2" type="ORF">AAAT87_06345</name>
</gene>
<feature type="coiled-coil region" evidence="1">
    <location>
        <begin position="146"/>
        <end position="173"/>
    </location>
</feature>
<keyword evidence="3" id="KW-1185">Reference proteome</keyword>
<reference evidence="2 3" key="1">
    <citation type="submission" date="2024-04" db="EMBL/GenBank/DDBJ databases">
        <title>Human intestinal bacterial collection.</title>
        <authorList>
            <person name="Pauvert C."/>
            <person name="Hitch T.C.A."/>
            <person name="Clavel T."/>
        </authorList>
    </citation>
    <scope>NUCLEOTIDE SEQUENCE [LARGE SCALE GENOMIC DNA]</scope>
    <source>
        <strain evidence="2 3">CLA-AA-H174</strain>
    </source>
</reference>
<evidence type="ECO:0000313" key="3">
    <source>
        <dbReference type="Proteomes" id="UP001465717"/>
    </source>
</evidence>
<dbReference type="Proteomes" id="UP001465717">
    <property type="component" value="Unassembled WGS sequence"/>
</dbReference>
<evidence type="ECO:0000313" key="2">
    <source>
        <dbReference type="EMBL" id="MEQ2507903.1"/>
    </source>
</evidence>
<name>A0ABV1FXW8_9BACT</name>
<proteinExistence type="predicted"/>
<dbReference type="EMBL" id="JBBNGE010000016">
    <property type="protein sequence ID" value="MEQ2507903.1"/>
    <property type="molecule type" value="Genomic_DNA"/>
</dbReference>
<comment type="caution">
    <text evidence="2">The sequence shown here is derived from an EMBL/GenBank/DDBJ whole genome shotgun (WGS) entry which is preliminary data.</text>
</comment>
<sequence length="316" mass="37315">MENDIEKIIANMPKDVILNIMRNNVEKNCETMFKLSYNWRKQHKATNEKIDFAYYMFQQHLANMRAILELSNGIEIYSNHPETKVIEPTTIISIVRSVYERMFIFHCIYVLPETEIEQDILLYLWIIKGLKNRQVGYVPQEFQEKKERERDEINKIIDKIKDYSNRLNIIQEAKDKIIGYAKNKSLTPKGYKYIKNANHVIIDFEEISLSKASEELMGTTFPPIYNYFSMHSHPSYLGTLQFSQLFDKEVNKDFMRTLIVSIALFQGKIISDFVNSVEGVKEIFETLPKEEQENCRMNNQIFQSLKESNEVEQEDS</sequence>